<feature type="domain" description="HTH luxR-type" evidence="5">
    <location>
        <begin position="146"/>
        <end position="211"/>
    </location>
</feature>
<dbReference type="GO" id="GO:0000160">
    <property type="term" value="P:phosphorelay signal transduction system"/>
    <property type="evidence" value="ECO:0007669"/>
    <property type="project" value="InterPro"/>
</dbReference>
<feature type="compositionally biased region" description="Basic and acidic residues" evidence="4">
    <location>
        <begin position="137"/>
        <end position="147"/>
    </location>
</feature>
<keyword evidence="8" id="KW-1185">Reference proteome</keyword>
<accession>A0A5B9VUF9</accession>
<keyword evidence="1" id="KW-0597">Phosphoprotein</keyword>
<evidence type="ECO:0000256" key="2">
    <source>
        <dbReference type="ARBA" id="ARBA00023125"/>
    </source>
</evidence>
<dbReference type="GO" id="GO:0003677">
    <property type="term" value="F:DNA binding"/>
    <property type="evidence" value="ECO:0007669"/>
    <property type="project" value="UniProtKB-KW"/>
</dbReference>
<evidence type="ECO:0000256" key="4">
    <source>
        <dbReference type="SAM" id="MobiDB-lite"/>
    </source>
</evidence>
<evidence type="ECO:0000259" key="5">
    <source>
        <dbReference type="PROSITE" id="PS50043"/>
    </source>
</evidence>
<name>A0A5B9VUF9_9BACT</name>
<evidence type="ECO:0000313" key="8">
    <source>
        <dbReference type="Proteomes" id="UP000324233"/>
    </source>
</evidence>
<feature type="domain" description="Response regulatory" evidence="6">
    <location>
        <begin position="5"/>
        <end position="121"/>
    </location>
</feature>
<dbReference type="Pfam" id="PF00072">
    <property type="entry name" value="Response_reg"/>
    <property type="match status" value="1"/>
</dbReference>
<evidence type="ECO:0000259" key="6">
    <source>
        <dbReference type="PROSITE" id="PS50110"/>
    </source>
</evidence>
<dbReference type="PANTHER" id="PTHR43214:SF43">
    <property type="entry name" value="TWO-COMPONENT RESPONSE REGULATOR"/>
    <property type="match status" value="1"/>
</dbReference>
<dbReference type="Proteomes" id="UP000324233">
    <property type="component" value="Chromosome"/>
</dbReference>
<sequence length="224" mass="24516">MNTIRVVIADDHPIERRGICLILEETPGIEVVAEAADADQAVAAVAAHRPDVLITEMGLPGRSGLDLAERVTREFPRTQTLVLSMRASRSHARLAMAMGALGYLAKNVDASEYAAAVRAIARGESYVALPAAGPPAAEREQPDHAGERNPASLTPRQLWVLKLVAEGLTSKAVARRMGISTRTVEVHRRQIMQRLRIRDLAGLVRYAIRNKLIDERGEDPPRRT</sequence>
<dbReference type="CDD" id="cd06170">
    <property type="entry name" value="LuxR_C_like"/>
    <property type="match status" value="1"/>
</dbReference>
<dbReference type="SMART" id="SM00448">
    <property type="entry name" value="REC"/>
    <property type="match status" value="1"/>
</dbReference>
<dbReference type="Gene3D" id="3.40.50.2300">
    <property type="match status" value="1"/>
</dbReference>
<dbReference type="PROSITE" id="PS50110">
    <property type="entry name" value="RESPONSE_REGULATORY"/>
    <property type="match status" value="1"/>
</dbReference>
<comment type="caution">
    <text evidence="3">Lacks conserved residue(s) required for the propagation of feature annotation.</text>
</comment>
<dbReference type="PROSITE" id="PS50043">
    <property type="entry name" value="HTH_LUXR_2"/>
    <property type="match status" value="1"/>
</dbReference>
<dbReference type="InterPro" id="IPR000792">
    <property type="entry name" value="Tscrpt_reg_LuxR_C"/>
</dbReference>
<dbReference type="GO" id="GO:0006355">
    <property type="term" value="P:regulation of DNA-templated transcription"/>
    <property type="evidence" value="ECO:0007669"/>
    <property type="project" value="InterPro"/>
</dbReference>
<dbReference type="KEGG" id="agv:OJF2_04920"/>
<dbReference type="Pfam" id="PF00196">
    <property type="entry name" value="GerE"/>
    <property type="match status" value="1"/>
</dbReference>
<dbReference type="InterPro" id="IPR011006">
    <property type="entry name" value="CheY-like_superfamily"/>
</dbReference>
<protein>
    <submittedName>
        <fullName evidence="7">Oxygen regulatory protein NreC</fullName>
    </submittedName>
</protein>
<evidence type="ECO:0000256" key="3">
    <source>
        <dbReference type="PROSITE-ProRule" id="PRU00169"/>
    </source>
</evidence>
<dbReference type="CDD" id="cd17535">
    <property type="entry name" value="REC_NarL-like"/>
    <property type="match status" value="1"/>
</dbReference>
<gene>
    <name evidence="7" type="primary">nreC_1</name>
    <name evidence="7" type="ORF">OJF2_04920</name>
</gene>
<organism evidence="7 8">
    <name type="scientific">Aquisphaera giovannonii</name>
    <dbReference type="NCBI Taxonomy" id="406548"/>
    <lineage>
        <taxon>Bacteria</taxon>
        <taxon>Pseudomonadati</taxon>
        <taxon>Planctomycetota</taxon>
        <taxon>Planctomycetia</taxon>
        <taxon>Isosphaerales</taxon>
        <taxon>Isosphaeraceae</taxon>
        <taxon>Aquisphaera</taxon>
    </lineage>
</organism>
<dbReference type="RefSeq" id="WP_168221562.1">
    <property type="nucleotide sequence ID" value="NZ_CP042997.1"/>
</dbReference>
<dbReference type="SMART" id="SM00421">
    <property type="entry name" value="HTH_LUXR"/>
    <property type="match status" value="1"/>
</dbReference>
<keyword evidence="2" id="KW-0238">DNA-binding</keyword>
<dbReference type="InterPro" id="IPR039420">
    <property type="entry name" value="WalR-like"/>
</dbReference>
<dbReference type="AlphaFoldDB" id="A0A5B9VUF9"/>
<dbReference type="InterPro" id="IPR001789">
    <property type="entry name" value="Sig_transdc_resp-reg_receiver"/>
</dbReference>
<dbReference type="EMBL" id="CP042997">
    <property type="protein sequence ID" value="QEH32023.1"/>
    <property type="molecule type" value="Genomic_DNA"/>
</dbReference>
<dbReference type="InterPro" id="IPR016032">
    <property type="entry name" value="Sig_transdc_resp-reg_C-effctor"/>
</dbReference>
<dbReference type="InterPro" id="IPR058245">
    <property type="entry name" value="NreC/VraR/RcsB-like_REC"/>
</dbReference>
<feature type="region of interest" description="Disordered" evidence="4">
    <location>
        <begin position="132"/>
        <end position="151"/>
    </location>
</feature>
<dbReference type="PANTHER" id="PTHR43214">
    <property type="entry name" value="TWO-COMPONENT RESPONSE REGULATOR"/>
    <property type="match status" value="1"/>
</dbReference>
<dbReference type="SUPFAM" id="SSF46894">
    <property type="entry name" value="C-terminal effector domain of the bipartite response regulators"/>
    <property type="match status" value="1"/>
</dbReference>
<evidence type="ECO:0000256" key="1">
    <source>
        <dbReference type="ARBA" id="ARBA00022553"/>
    </source>
</evidence>
<reference evidence="7 8" key="1">
    <citation type="submission" date="2019-08" db="EMBL/GenBank/DDBJ databases">
        <title>Deep-cultivation of Planctomycetes and their phenomic and genomic characterization uncovers novel biology.</title>
        <authorList>
            <person name="Wiegand S."/>
            <person name="Jogler M."/>
            <person name="Boedeker C."/>
            <person name="Pinto D."/>
            <person name="Vollmers J."/>
            <person name="Rivas-Marin E."/>
            <person name="Kohn T."/>
            <person name="Peeters S.H."/>
            <person name="Heuer A."/>
            <person name="Rast P."/>
            <person name="Oberbeckmann S."/>
            <person name="Bunk B."/>
            <person name="Jeske O."/>
            <person name="Meyerdierks A."/>
            <person name="Storesund J.E."/>
            <person name="Kallscheuer N."/>
            <person name="Luecker S."/>
            <person name="Lage O.M."/>
            <person name="Pohl T."/>
            <person name="Merkel B.J."/>
            <person name="Hornburger P."/>
            <person name="Mueller R.-W."/>
            <person name="Bruemmer F."/>
            <person name="Labrenz M."/>
            <person name="Spormann A.M."/>
            <person name="Op den Camp H."/>
            <person name="Overmann J."/>
            <person name="Amann R."/>
            <person name="Jetten M.S.M."/>
            <person name="Mascher T."/>
            <person name="Medema M.H."/>
            <person name="Devos D.P."/>
            <person name="Kaster A.-K."/>
            <person name="Ovreas L."/>
            <person name="Rohde M."/>
            <person name="Galperin M.Y."/>
            <person name="Jogler C."/>
        </authorList>
    </citation>
    <scope>NUCLEOTIDE SEQUENCE [LARGE SCALE GENOMIC DNA]</scope>
    <source>
        <strain evidence="7 8">OJF2</strain>
    </source>
</reference>
<evidence type="ECO:0000313" key="7">
    <source>
        <dbReference type="EMBL" id="QEH32023.1"/>
    </source>
</evidence>
<proteinExistence type="predicted"/>
<dbReference type="SUPFAM" id="SSF52172">
    <property type="entry name" value="CheY-like"/>
    <property type="match status" value="1"/>
</dbReference>
<dbReference type="PRINTS" id="PR00038">
    <property type="entry name" value="HTHLUXR"/>
</dbReference>